<dbReference type="CDD" id="cd00303">
    <property type="entry name" value="retropepsin_like"/>
    <property type="match status" value="1"/>
</dbReference>
<dbReference type="InterPro" id="IPR021109">
    <property type="entry name" value="Peptidase_aspartic_dom_sf"/>
</dbReference>
<keyword evidence="2" id="KW-1185">Reference proteome</keyword>
<comment type="caution">
    <text evidence="1">The sequence shown here is derived from an EMBL/GenBank/DDBJ whole genome shotgun (WGS) entry which is preliminary data.</text>
</comment>
<dbReference type="Gene3D" id="2.40.70.10">
    <property type="entry name" value="Acid Proteases"/>
    <property type="match status" value="1"/>
</dbReference>
<evidence type="ECO:0000313" key="1">
    <source>
        <dbReference type="EMBL" id="KAK4707278.1"/>
    </source>
</evidence>
<sequence length="265" mass="29759">MEKLERISPKNKAWSTRKANIGRTTFAIQAASSQANDDIREEMDQIMTELGLVLKHVTKGTEKQQFSQLSSTVNPHQPGTLPSNTIQNPKNNGHCMVVTTCRGKQTIDPPMPCEVEIVVEKDANEIEVTRELKNGTEKEEELSVNVPLIEASEKIPGYAKFIKDLVTKKWAVCANINLMPFSIYKKLSLGAQKQTAMRLLIADRTVKRPIRVLQDVLVKVKSFIFPTDFVILDGKVDYEVPIILGRPFLATVRALVDMERGLMQL</sequence>
<proteinExistence type="predicted"/>
<dbReference type="PANTHER" id="PTHR33067:SF9">
    <property type="entry name" value="RNA-DIRECTED DNA POLYMERASE"/>
    <property type="match status" value="1"/>
</dbReference>
<name>A0AAV9K2X5_9SOLN</name>
<evidence type="ECO:0000313" key="2">
    <source>
        <dbReference type="Proteomes" id="UP001311915"/>
    </source>
</evidence>
<dbReference type="EMBL" id="JAWPEI010000020">
    <property type="protein sequence ID" value="KAK4707278.1"/>
    <property type="molecule type" value="Genomic_DNA"/>
</dbReference>
<dbReference type="Proteomes" id="UP001311915">
    <property type="component" value="Unassembled WGS sequence"/>
</dbReference>
<dbReference type="AlphaFoldDB" id="A0AAV9K2X5"/>
<organism evidence="1 2">
    <name type="scientific">Solanum pinnatisectum</name>
    <name type="common">tansyleaf nightshade</name>
    <dbReference type="NCBI Taxonomy" id="50273"/>
    <lineage>
        <taxon>Eukaryota</taxon>
        <taxon>Viridiplantae</taxon>
        <taxon>Streptophyta</taxon>
        <taxon>Embryophyta</taxon>
        <taxon>Tracheophyta</taxon>
        <taxon>Spermatophyta</taxon>
        <taxon>Magnoliopsida</taxon>
        <taxon>eudicotyledons</taxon>
        <taxon>Gunneridae</taxon>
        <taxon>Pentapetalae</taxon>
        <taxon>asterids</taxon>
        <taxon>lamiids</taxon>
        <taxon>Solanales</taxon>
        <taxon>Solanaceae</taxon>
        <taxon>Solanoideae</taxon>
        <taxon>Solaneae</taxon>
        <taxon>Solanum</taxon>
    </lineage>
</organism>
<accession>A0AAV9K2X5</accession>
<reference evidence="1 2" key="1">
    <citation type="submission" date="2023-10" db="EMBL/GenBank/DDBJ databases">
        <title>Genome-Wide Identification Analysis in wild type Solanum Pinnatisectum Reveals Some Genes Defensing Phytophthora Infestans.</title>
        <authorList>
            <person name="Sun C."/>
        </authorList>
    </citation>
    <scope>NUCLEOTIDE SEQUENCE [LARGE SCALE GENOMIC DNA]</scope>
    <source>
        <strain evidence="1">LQN</strain>
        <tissue evidence="1">Leaf</tissue>
    </source>
</reference>
<protein>
    <submittedName>
        <fullName evidence="1">Uncharacterized protein</fullName>
    </submittedName>
</protein>
<gene>
    <name evidence="1" type="ORF">R3W88_033125</name>
</gene>
<dbReference type="PANTHER" id="PTHR33067">
    <property type="entry name" value="RNA-DIRECTED DNA POLYMERASE-RELATED"/>
    <property type="match status" value="1"/>
</dbReference>